<proteinExistence type="predicted"/>
<dbReference type="InterPro" id="IPR004117">
    <property type="entry name" value="7tm6_olfct_rcpt"/>
</dbReference>
<dbReference type="GO" id="GO:0005549">
    <property type="term" value="F:odorant binding"/>
    <property type="evidence" value="ECO:0007669"/>
    <property type="project" value="InterPro"/>
</dbReference>
<dbReference type="PANTHER" id="PTHR46350:SF2">
    <property type="entry name" value="RAS LIKE FAMILY 10 MEMBER B"/>
    <property type="match status" value="1"/>
</dbReference>
<evidence type="ECO:0000256" key="3">
    <source>
        <dbReference type="ARBA" id="ARBA00022692"/>
    </source>
</evidence>
<dbReference type="GO" id="GO:0007165">
    <property type="term" value="P:signal transduction"/>
    <property type="evidence" value="ECO:0007669"/>
    <property type="project" value="UniProtKB-KW"/>
</dbReference>
<feature type="transmembrane region" description="Helical" evidence="9">
    <location>
        <begin position="188"/>
        <end position="209"/>
    </location>
</feature>
<dbReference type="InterPro" id="IPR001806">
    <property type="entry name" value="Small_GTPase"/>
</dbReference>
<feature type="transmembrane region" description="Helical" evidence="9">
    <location>
        <begin position="368"/>
        <end position="388"/>
    </location>
</feature>
<evidence type="ECO:0000256" key="4">
    <source>
        <dbReference type="ARBA" id="ARBA00022725"/>
    </source>
</evidence>
<gene>
    <name evidence="10" type="ORF">RN001_011062</name>
</gene>
<dbReference type="InterPro" id="IPR052661">
    <property type="entry name" value="Ras-like_GTPase_Reg"/>
</dbReference>
<keyword evidence="5 9" id="KW-1133">Transmembrane helix</keyword>
<feature type="transmembrane region" description="Helical" evidence="9">
    <location>
        <begin position="48"/>
        <end position="66"/>
    </location>
</feature>
<dbReference type="Pfam" id="PF00071">
    <property type="entry name" value="Ras"/>
    <property type="match status" value="1"/>
</dbReference>
<comment type="caution">
    <text evidence="10">The sequence shown here is derived from an EMBL/GenBank/DDBJ whole genome shotgun (WGS) entry which is preliminary data.</text>
</comment>
<organism evidence="10 11">
    <name type="scientific">Aquatica leii</name>
    <dbReference type="NCBI Taxonomy" id="1421715"/>
    <lineage>
        <taxon>Eukaryota</taxon>
        <taxon>Metazoa</taxon>
        <taxon>Ecdysozoa</taxon>
        <taxon>Arthropoda</taxon>
        <taxon>Hexapoda</taxon>
        <taxon>Insecta</taxon>
        <taxon>Pterygota</taxon>
        <taxon>Neoptera</taxon>
        <taxon>Endopterygota</taxon>
        <taxon>Coleoptera</taxon>
        <taxon>Polyphaga</taxon>
        <taxon>Elateriformia</taxon>
        <taxon>Elateroidea</taxon>
        <taxon>Lampyridae</taxon>
        <taxon>Luciolinae</taxon>
        <taxon>Aquatica</taxon>
    </lineage>
</organism>
<evidence type="ECO:0000256" key="9">
    <source>
        <dbReference type="SAM" id="Phobius"/>
    </source>
</evidence>
<dbReference type="SMART" id="SM00173">
    <property type="entry name" value="RAS"/>
    <property type="match status" value="1"/>
</dbReference>
<dbReference type="Gene3D" id="3.40.50.300">
    <property type="entry name" value="P-loop containing nucleotide triphosphate hydrolases"/>
    <property type="match status" value="1"/>
</dbReference>
<feature type="transmembrane region" description="Helical" evidence="9">
    <location>
        <begin position="135"/>
        <end position="156"/>
    </location>
</feature>
<dbReference type="GO" id="GO:0016020">
    <property type="term" value="C:membrane"/>
    <property type="evidence" value="ECO:0007669"/>
    <property type="project" value="UniProtKB-SubCell"/>
</dbReference>
<evidence type="ECO:0000256" key="7">
    <source>
        <dbReference type="ARBA" id="ARBA00023170"/>
    </source>
</evidence>
<dbReference type="PANTHER" id="PTHR46350">
    <property type="entry name" value="RAS LIKE FAMILY 10 MEMBER B-RELATED"/>
    <property type="match status" value="1"/>
</dbReference>
<dbReference type="GO" id="GO:0004984">
    <property type="term" value="F:olfactory receptor activity"/>
    <property type="evidence" value="ECO:0007669"/>
    <property type="project" value="InterPro"/>
</dbReference>
<keyword evidence="2" id="KW-0716">Sensory transduction</keyword>
<dbReference type="SMART" id="SM00175">
    <property type="entry name" value="RAB"/>
    <property type="match status" value="1"/>
</dbReference>
<dbReference type="InterPro" id="IPR027417">
    <property type="entry name" value="P-loop_NTPase"/>
</dbReference>
<keyword evidence="11" id="KW-1185">Reference proteome</keyword>
<feature type="transmembrane region" description="Helical" evidence="9">
    <location>
        <begin position="400"/>
        <end position="422"/>
    </location>
</feature>
<evidence type="ECO:0000256" key="5">
    <source>
        <dbReference type="ARBA" id="ARBA00022989"/>
    </source>
</evidence>
<feature type="transmembrane region" description="Helical" evidence="9">
    <location>
        <begin position="78"/>
        <end position="96"/>
    </location>
</feature>
<dbReference type="GO" id="GO:0003924">
    <property type="term" value="F:GTPase activity"/>
    <property type="evidence" value="ECO:0007669"/>
    <property type="project" value="InterPro"/>
</dbReference>
<dbReference type="SMART" id="SM00174">
    <property type="entry name" value="RHO"/>
    <property type="match status" value="1"/>
</dbReference>
<evidence type="ECO:0000313" key="11">
    <source>
        <dbReference type="Proteomes" id="UP001353858"/>
    </source>
</evidence>
<keyword evidence="7" id="KW-0675">Receptor</keyword>
<protein>
    <submittedName>
        <fullName evidence="10">Uncharacterized protein</fullName>
    </submittedName>
</protein>
<keyword evidence="3 9" id="KW-0812">Transmembrane</keyword>
<comment type="subcellular location">
    <subcellularLocation>
        <location evidence="1">Membrane</location>
        <topology evidence="1">Multi-pass membrane protein</topology>
    </subcellularLocation>
</comment>
<dbReference type="PROSITE" id="PS51421">
    <property type="entry name" value="RAS"/>
    <property type="match status" value="1"/>
</dbReference>
<dbReference type="EMBL" id="JARPUR010000004">
    <property type="protein sequence ID" value="KAK4878556.1"/>
    <property type="molecule type" value="Genomic_DNA"/>
</dbReference>
<dbReference type="Proteomes" id="UP001353858">
    <property type="component" value="Unassembled WGS sequence"/>
</dbReference>
<dbReference type="AlphaFoldDB" id="A0AAN7PAU6"/>
<evidence type="ECO:0000313" key="10">
    <source>
        <dbReference type="EMBL" id="KAK4878556.1"/>
    </source>
</evidence>
<keyword evidence="8" id="KW-0807">Transducer</keyword>
<reference evidence="11" key="1">
    <citation type="submission" date="2023-01" db="EMBL/GenBank/DDBJ databases">
        <title>Key to firefly adult light organ development and bioluminescence: homeobox transcription factors regulate luciferase expression and transportation to peroxisome.</title>
        <authorList>
            <person name="Fu X."/>
        </authorList>
    </citation>
    <scope>NUCLEOTIDE SEQUENCE [LARGE SCALE GENOMIC DNA]</scope>
</reference>
<evidence type="ECO:0000256" key="8">
    <source>
        <dbReference type="ARBA" id="ARBA00023224"/>
    </source>
</evidence>
<dbReference type="Pfam" id="PF02949">
    <property type="entry name" value="7tm_6"/>
    <property type="match status" value="1"/>
</dbReference>
<sequence length="757" mass="85905">MMKFKKSGLVADLFPNVKLMQGVGHFLFNYHSENSGAIHGLRVMYSSVHLILLLMQFGCTFGNLVVESDDVNDLAANTITVLFFTHTMTKYIYFAVRSKMFYRTLGIWNQANSHPLFVESNNRYHSIALKKMRQLLIIVITVTIFSTISWTTITFFGPSERIRKDPDNENVTMSIEIPRLLIKSWYPWNAMSGIGNIASLVFQVLFQCLKKRCNQSMLKVYYIFFSMSQANLVDSMFCSWLIFACEQLMHLKEILKPLMELSATLDTYVPKTADLFRAPSANSQNNMVEEYNEKNQDDYDLRGIYSTGQELGTHYRSAALQTFNTGGGGIGPNGLTKKQELMVRSAIKYWVERHKHVVRLVTAIGDTYGIALLLHMLTSTIMLTLLAYQATKIDGVNPYAFSVIGYLLYALGQVFHFCIFGNRLIEESSSVMEAAYSCHWYDGSEEAKTFVQIVCQQCQKAMSISGAKFFTVSLDLFASVLGAVVTVLTDKVASLDNLAITPNSKRNLELDLDFLERRQNAGPASGVTENSKSPVEISPESVDRVKVIVLGAPAVGKTSIIQQFVWNDFCEDYVPTDRKHTYYPSVITNERLYEIKISDLPVIPYFPVNSYYEWTDYRYYGLRSATAYILVFDLSNIETFQYVKTLREQICESRNMSNVPVLVVGNKEDLIATPEESTSSGKTAITSGHDEKRRDIVNLVKKHWKSGYIECSAKYNWKVVGVFKELMNMIDSIEIRDQSPMLDNIQDALDRNKCSVL</sequence>
<keyword evidence="6 9" id="KW-0472">Membrane</keyword>
<evidence type="ECO:0000256" key="6">
    <source>
        <dbReference type="ARBA" id="ARBA00023136"/>
    </source>
</evidence>
<evidence type="ECO:0000256" key="1">
    <source>
        <dbReference type="ARBA" id="ARBA00004141"/>
    </source>
</evidence>
<keyword evidence="4" id="KW-0552">Olfaction</keyword>
<accession>A0AAN7PAU6</accession>
<dbReference type="GO" id="GO:0005525">
    <property type="term" value="F:GTP binding"/>
    <property type="evidence" value="ECO:0007669"/>
    <property type="project" value="InterPro"/>
</dbReference>
<dbReference type="PRINTS" id="PR00449">
    <property type="entry name" value="RASTRNSFRMNG"/>
</dbReference>
<evidence type="ECO:0000256" key="2">
    <source>
        <dbReference type="ARBA" id="ARBA00022606"/>
    </source>
</evidence>
<dbReference type="PROSITE" id="PS51419">
    <property type="entry name" value="RAB"/>
    <property type="match status" value="1"/>
</dbReference>
<name>A0AAN7PAU6_9COLE</name>
<dbReference type="SUPFAM" id="SSF52540">
    <property type="entry name" value="P-loop containing nucleoside triphosphate hydrolases"/>
    <property type="match status" value="1"/>
</dbReference>